<dbReference type="Proteomes" id="UP000295192">
    <property type="component" value="Unassembled WGS sequence"/>
</dbReference>
<keyword evidence="2" id="KW-1133">Transmembrane helix</keyword>
<name>A0A484BP98_DRONA</name>
<dbReference type="EMBL" id="LSRL02000014">
    <property type="protein sequence ID" value="TDG50676.1"/>
    <property type="molecule type" value="Genomic_DNA"/>
</dbReference>
<feature type="transmembrane region" description="Helical" evidence="2">
    <location>
        <begin position="111"/>
        <end position="133"/>
    </location>
</feature>
<evidence type="ECO:0000313" key="3">
    <source>
        <dbReference type="EMBL" id="TDG50676.1"/>
    </source>
</evidence>
<evidence type="ECO:0000256" key="1">
    <source>
        <dbReference type="SAM" id="MobiDB-lite"/>
    </source>
</evidence>
<feature type="region of interest" description="Disordered" evidence="1">
    <location>
        <begin position="16"/>
        <end position="39"/>
    </location>
</feature>
<sequence>MLARTREACSALRLPLRSAAPQPTQRALGTATTTTTTTTTTIKTTTSKRSMTKKFLKPSIGIVLPKRMPYQSTKKWESGVGTRDEQKSDRVRYRKLRLEFRPVAIAHRESLGLLPVLLPVLLPALGIAFGSAAENKWLSDQLDGRPMGP</sequence>
<gene>
    <name evidence="3" type="ORF">AWZ03_002980</name>
</gene>
<feature type="compositionally biased region" description="Low complexity" evidence="1">
    <location>
        <begin position="30"/>
        <end position="39"/>
    </location>
</feature>
<proteinExistence type="predicted"/>
<evidence type="ECO:0000313" key="4">
    <source>
        <dbReference type="Proteomes" id="UP000295192"/>
    </source>
</evidence>
<comment type="caution">
    <text evidence="3">The sequence shown here is derived from an EMBL/GenBank/DDBJ whole genome shotgun (WGS) entry which is preliminary data.</text>
</comment>
<protein>
    <submittedName>
        <fullName evidence="3">Uncharacterized protein</fullName>
    </submittedName>
</protein>
<keyword evidence="2" id="KW-0812">Transmembrane</keyword>
<keyword evidence="4" id="KW-1185">Reference proteome</keyword>
<dbReference type="AlphaFoldDB" id="A0A484BP98"/>
<accession>A0A484BP98</accession>
<keyword evidence="2" id="KW-0472">Membrane</keyword>
<organism evidence="3 4">
    <name type="scientific">Drosophila navojoa</name>
    <name type="common">Fruit fly</name>
    <dbReference type="NCBI Taxonomy" id="7232"/>
    <lineage>
        <taxon>Eukaryota</taxon>
        <taxon>Metazoa</taxon>
        <taxon>Ecdysozoa</taxon>
        <taxon>Arthropoda</taxon>
        <taxon>Hexapoda</taxon>
        <taxon>Insecta</taxon>
        <taxon>Pterygota</taxon>
        <taxon>Neoptera</taxon>
        <taxon>Endopterygota</taxon>
        <taxon>Diptera</taxon>
        <taxon>Brachycera</taxon>
        <taxon>Muscomorpha</taxon>
        <taxon>Ephydroidea</taxon>
        <taxon>Drosophilidae</taxon>
        <taxon>Drosophila</taxon>
    </lineage>
</organism>
<evidence type="ECO:0000256" key="2">
    <source>
        <dbReference type="SAM" id="Phobius"/>
    </source>
</evidence>
<reference evidence="3 4" key="1">
    <citation type="journal article" date="2019" name="J. Hered.">
        <title>An Improved Genome Assembly for Drosophila navojoa, the Basal Species in the mojavensis Cluster.</title>
        <authorList>
            <person name="Vanderlinde T."/>
            <person name="Dupim E.G."/>
            <person name="Nazario-Yepiz N.O."/>
            <person name="Carvalho A.B."/>
        </authorList>
    </citation>
    <scope>NUCLEOTIDE SEQUENCE [LARGE SCALE GENOMIC DNA]</scope>
    <source>
        <strain evidence="3">Navoj_Jal97</strain>
        <tissue evidence="3">Whole organism</tissue>
    </source>
</reference>